<sequence length="196" mass="21205">MNFMQQTRTSAPPSHKRSSSSASNLTADEPPSKQSRKTYESAPDTPQGALSNSSSSSDDNDTDDESPLNGVYIVQYNTSNMNDNGNDIRILGVYVSEEDAYAEVSDQRKSLLAQYPGAKAGDIEDLYQSGWSWDDYANGKNHSCSVQFHKLIWPSRGFGSGASSSPSSSGSSNNSGRVEDRDVGDVFGARAWPLSR</sequence>
<name>A0AA40BVG5_9PEZI</name>
<feature type="region of interest" description="Disordered" evidence="1">
    <location>
        <begin position="1"/>
        <end position="68"/>
    </location>
</feature>
<protein>
    <submittedName>
        <fullName evidence="2">Uncharacterized protein</fullName>
    </submittedName>
</protein>
<feature type="region of interest" description="Disordered" evidence="1">
    <location>
        <begin position="157"/>
        <end position="184"/>
    </location>
</feature>
<gene>
    <name evidence="2" type="ORF">B0T17DRAFT_619975</name>
</gene>
<evidence type="ECO:0000313" key="3">
    <source>
        <dbReference type="Proteomes" id="UP001174934"/>
    </source>
</evidence>
<dbReference type="Proteomes" id="UP001174934">
    <property type="component" value="Unassembled WGS sequence"/>
</dbReference>
<evidence type="ECO:0000256" key="1">
    <source>
        <dbReference type="SAM" id="MobiDB-lite"/>
    </source>
</evidence>
<keyword evidence="3" id="KW-1185">Reference proteome</keyword>
<accession>A0AA40BVG5</accession>
<comment type="caution">
    <text evidence="2">The sequence shown here is derived from an EMBL/GenBank/DDBJ whole genome shotgun (WGS) entry which is preliminary data.</text>
</comment>
<organism evidence="2 3">
    <name type="scientific">Bombardia bombarda</name>
    <dbReference type="NCBI Taxonomy" id="252184"/>
    <lineage>
        <taxon>Eukaryota</taxon>
        <taxon>Fungi</taxon>
        <taxon>Dikarya</taxon>
        <taxon>Ascomycota</taxon>
        <taxon>Pezizomycotina</taxon>
        <taxon>Sordariomycetes</taxon>
        <taxon>Sordariomycetidae</taxon>
        <taxon>Sordariales</taxon>
        <taxon>Lasiosphaeriaceae</taxon>
        <taxon>Bombardia</taxon>
    </lineage>
</organism>
<reference evidence="2" key="1">
    <citation type="submission" date="2023-06" db="EMBL/GenBank/DDBJ databases">
        <title>Genome-scale phylogeny and comparative genomics of the fungal order Sordariales.</title>
        <authorList>
            <consortium name="Lawrence Berkeley National Laboratory"/>
            <person name="Hensen N."/>
            <person name="Bonometti L."/>
            <person name="Westerberg I."/>
            <person name="Brannstrom I.O."/>
            <person name="Guillou S."/>
            <person name="Cros-Aarteil S."/>
            <person name="Calhoun S."/>
            <person name="Haridas S."/>
            <person name="Kuo A."/>
            <person name="Mondo S."/>
            <person name="Pangilinan J."/>
            <person name="Riley R."/>
            <person name="LaButti K."/>
            <person name="Andreopoulos B."/>
            <person name="Lipzen A."/>
            <person name="Chen C."/>
            <person name="Yanf M."/>
            <person name="Daum C."/>
            <person name="Ng V."/>
            <person name="Clum A."/>
            <person name="Steindorff A."/>
            <person name="Ohm R."/>
            <person name="Martin F."/>
            <person name="Silar P."/>
            <person name="Natvig D."/>
            <person name="Lalanne C."/>
            <person name="Gautier V."/>
            <person name="Ament-velasquez S.L."/>
            <person name="Kruys A."/>
            <person name="Hutchinson M.I."/>
            <person name="Powell A.J."/>
            <person name="Barry K."/>
            <person name="Miller A.N."/>
            <person name="Grigoriev I.V."/>
            <person name="Debuchy R."/>
            <person name="Gladieux P."/>
            <person name="Thoren M.H."/>
            <person name="Johannesson H."/>
        </authorList>
    </citation>
    <scope>NUCLEOTIDE SEQUENCE</scope>
    <source>
        <strain evidence="2">SMH3391-2</strain>
    </source>
</reference>
<evidence type="ECO:0000313" key="2">
    <source>
        <dbReference type="EMBL" id="KAK0615171.1"/>
    </source>
</evidence>
<dbReference type="EMBL" id="JAULSR010000007">
    <property type="protein sequence ID" value="KAK0615171.1"/>
    <property type="molecule type" value="Genomic_DNA"/>
</dbReference>
<proteinExistence type="predicted"/>
<dbReference type="AlphaFoldDB" id="A0AA40BVG5"/>
<feature type="compositionally biased region" description="Low complexity" evidence="1">
    <location>
        <begin position="157"/>
        <end position="176"/>
    </location>
</feature>